<protein>
    <submittedName>
        <fullName evidence="1">Uncharacterized protein</fullName>
    </submittedName>
</protein>
<dbReference type="Proteomes" id="UP000596661">
    <property type="component" value="Chromosome 6"/>
</dbReference>
<dbReference type="EnsemblPlants" id="evm.model.06.1954">
    <property type="protein sequence ID" value="cds.evm.model.06.1954"/>
    <property type="gene ID" value="evm.TU.06.1954"/>
</dbReference>
<organism evidence="1 2">
    <name type="scientific">Cannabis sativa</name>
    <name type="common">Hemp</name>
    <name type="synonym">Marijuana</name>
    <dbReference type="NCBI Taxonomy" id="3483"/>
    <lineage>
        <taxon>Eukaryota</taxon>
        <taxon>Viridiplantae</taxon>
        <taxon>Streptophyta</taxon>
        <taxon>Embryophyta</taxon>
        <taxon>Tracheophyta</taxon>
        <taxon>Spermatophyta</taxon>
        <taxon>Magnoliopsida</taxon>
        <taxon>eudicotyledons</taxon>
        <taxon>Gunneridae</taxon>
        <taxon>Pentapetalae</taxon>
        <taxon>rosids</taxon>
        <taxon>fabids</taxon>
        <taxon>Rosales</taxon>
        <taxon>Cannabaceae</taxon>
        <taxon>Cannabis</taxon>
    </lineage>
</organism>
<dbReference type="Gramene" id="evm.model.06.1954">
    <property type="protein sequence ID" value="cds.evm.model.06.1954"/>
    <property type="gene ID" value="evm.TU.06.1954"/>
</dbReference>
<name>A0A803PWJ0_CANSA</name>
<evidence type="ECO:0000313" key="1">
    <source>
        <dbReference type="EnsemblPlants" id="cds.evm.model.06.1954"/>
    </source>
</evidence>
<keyword evidence="2" id="KW-1185">Reference proteome</keyword>
<sequence>MCYNFHVDSLLEAEAYSPLSPVEFCGSSGWNDAWFYSGYQVLVKATGDRSCPSWRLKPLFSKLFNLFCCGSGVNVTWVPRNWAASFGICRSLSTEECCPCSWAFERCVVGWFCVLNKGFLP</sequence>
<dbReference type="EMBL" id="UZAU01000619">
    <property type="status" value="NOT_ANNOTATED_CDS"/>
    <property type="molecule type" value="Genomic_DNA"/>
</dbReference>
<reference evidence="1" key="1">
    <citation type="submission" date="2018-11" db="EMBL/GenBank/DDBJ databases">
        <authorList>
            <person name="Grassa J C."/>
        </authorList>
    </citation>
    <scope>NUCLEOTIDE SEQUENCE [LARGE SCALE GENOMIC DNA]</scope>
</reference>
<accession>A0A803PWJ0</accession>
<proteinExistence type="predicted"/>
<evidence type="ECO:0000313" key="2">
    <source>
        <dbReference type="Proteomes" id="UP000596661"/>
    </source>
</evidence>
<reference evidence="1" key="2">
    <citation type="submission" date="2021-03" db="UniProtKB">
        <authorList>
            <consortium name="EnsemblPlants"/>
        </authorList>
    </citation>
    <scope>IDENTIFICATION</scope>
</reference>
<dbReference type="AlphaFoldDB" id="A0A803PWJ0"/>